<reference evidence="2 3" key="1">
    <citation type="submission" date="2020-10" db="EMBL/GenBank/DDBJ databases">
        <title>Degradation of 1,4-Dioxane by Xanthobacter sp. YN2, via a Novel Group-2 Soluble Di-Iron Monooxygenase.</title>
        <authorList>
            <person name="Ma F."/>
            <person name="Wang Y."/>
            <person name="Yang J."/>
            <person name="Guo H."/>
            <person name="Su D."/>
            <person name="Yu L."/>
        </authorList>
    </citation>
    <scope>NUCLEOTIDE SEQUENCE [LARGE SCALE GENOMIC DNA]</scope>
    <source>
        <strain evidence="2 3">YN2</strain>
    </source>
</reference>
<accession>A0A974PTD2</accession>
<dbReference type="AlphaFoldDB" id="A0A974PTD2"/>
<dbReference type="Proteomes" id="UP000596427">
    <property type="component" value="Chromosome"/>
</dbReference>
<dbReference type="SUPFAM" id="SSF46785">
    <property type="entry name" value="Winged helix' DNA-binding domain"/>
    <property type="match status" value="1"/>
</dbReference>
<dbReference type="PRINTS" id="PR00598">
    <property type="entry name" value="HTHMARR"/>
</dbReference>
<dbReference type="InterPro" id="IPR039422">
    <property type="entry name" value="MarR/SlyA-like"/>
</dbReference>
<dbReference type="Gene3D" id="1.10.10.10">
    <property type="entry name" value="Winged helix-like DNA-binding domain superfamily/Winged helix DNA-binding domain"/>
    <property type="match status" value="1"/>
</dbReference>
<dbReference type="PROSITE" id="PS50995">
    <property type="entry name" value="HTH_MARR_2"/>
    <property type="match status" value="1"/>
</dbReference>
<evidence type="ECO:0000313" key="3">
    <source>
        <dbReference type="Proteomes" id="UP000596427"/>
    </source>
</evidence>
<evidence type="ECO:0000259" key="1">
    <source>
        <dbReference type="PROSITE" id="PS50995"/>
    </source>
</evidence>
<dbReference type="InterPro" id="IPR000835">
    <property type="entry name" value="HTH_MarR-typ"/>
</dbReference>
<dbReference type="PANTHER" id="PTHR33164:SF57">
    <property type="entry name" value="MARR-FAMILY TRANSCRIPTIONAL REGULATOR"/>
    <property type="match status" value="1"/>
</dbReference>
<dbReference type="SMART" id="SM00347">
    <property type="entry name" value="HTH_MARR"/>
    <property type="match status" value="1"/>
</dbReference>
<dbReference type="GO" id="GO:0006950">
    <property type="term" value="P:response to stress"/>
    <property type="evidence" value="ECO:0007669"/>
    <property type="project" value="TreeGrafter"/>
</dbReference>
<dbReference type="InterPro" id="IPR036390">
    <property type="entry name" value="WH_DNA-bd_sf"/>
</dbReference>
<name>A0A974PTD2_9HYPH</name>
<dbReference type="InterPro" id="IPR036388">
    <property type="entry name" value="WH-like_DNA-bd_sf"/>
</dbReference>
<proteinExistence type="predicted"/>
<evidence type="ECO:0000313" key="2">
    <source>
        <dbReference type="EMBL" id="QRG09389.1"/>
    </source>
</evidence>
<dbReference type="GO" id="GO:0003700">
    <property type="term" value="F:DNA-binding transcription factor activity"/>
    <property type="evidence" value="ECO:0007669"/>
    <property type="project" value="InterPro"/>
</dbReference>
<gene>
    <name evidence="2" type="ORF">EZH22_00690</name>
</gene>
<dbReference type="KEGG" id="xdi:EZH22_00690"/>
<organism evidence="2 3">
    <name type="scientific">Xanthobacter dioxanivorans</name>
    <dbReference type="NCBI Taxonomy" id="2528964"/>
    <lineage>
        <taxon>Bacteria</taxon>
        <taxon>Pseudomonadati</taxon>
        <taxon>Pseudomonadota</taxon>
        <taxon>Alphaproteobacteria</taxon>
        <taxon>Hyphomicrobiales</taxon>
        <taxon>Xanthobacteraceae</taxon>
        <taxon>Xanthobacter</taxon>
    </lineage>
</organism>
<feature type="domain" description="HTH marR-type" evidence="1">
    <location>
        <begin position="20"/>
        <end position="154"/>
    </location>
</feature>
<dbReference type="PANTHER" id="PTHR33164">
    <property type="entry name" value="TRANSCRIPTIONAL REGULATOR, MARR FAMILY"/>
    <property type="match status" value="1"/>
</dbReference>
<protein>
    <submittedName>
        <fullName evidence="2">MarR family transcriptional regulator</fullName>
    </submittedName>
</protein>
<sequence length="163" mass="18767">MERCGSRTMSKRKVERLNLLKFMPFRLNRLAAEFSNALAMEYMARFGIDIPEWRVLATLGLHDEPRSAQYVVRCTRTHKSRISRAVGALVTLGCVARLESTDDRREVMLELTPKGRAIYNELVPLLLKREEAILACLTQEERAQLDHLMDKLEKSFDLVQCAD</sequence>
<dbReference type="Pfam" id="PF12802">
    <property type="entry name" value="MarR_2"/>
    <property type="match status" value="1"/>
</dbReference>
<keyword evidence="3" id="KW-1185">Reference proteome</keyword>
<dbReference type="EMBL" id="CP063362">
    <property type="protein sequence ID" value="QRG09389.1"/>
    <property type="molecule type" value="Genomic_DNA"/>
</dbReference>